<dbReference type="RefSeq" id="WP_350258317.1">
    <property type="nucleotide sequence ID" value="NZ_CP138335.1"/>
</dbReference>
<evidence type="ECO:0000259" key="13">
    <source>
        <dbReference type="PROSITE" id="PS51063"/>
    </source>
</evidence>
<dbReference type="PANTHER" id="PTHR24567:SF74">
    <property type="entry name" value="HTH-TYPE TRANSCRIPTIONAL REGULATOR ARCR"/>
    <property type="match status" value="1"/>
</dbReference>
<feature type="domain" description="HTH crp-type" evidence="13">
    <location>
        <begin position="147"/>
        <end position="220"/>
    </location>
</feature>
<keyword evidence="2" id="KW-0116">cAMP-binding</keyword>
<dbReference type="Pfam" id="PF13545">
    <property type="entry name" value="HTH_Crp_2"/>
    <property type="match status" value="1"/>
</dbReference>
<dbReference type="GO" id="GO:0005829">
    <property type="term" value="C:cytosol"/>
    <property type="evidence" value="ECO:0007669"/>
    <property type="project" value="TreeGrafter"/>
</dbReference>
<organism evidence="14">
    <name type="scientific">Scrofimicrobium appendicitidis</name>
    <dbReference type="NCBI Taxonomy" id="3079930"/>
    <lineage>
        <taxon>Bacteria</taxon>
        <taxon>Bacillati</taxon>
        <taxon>Actinomycetota</taxon>
        <taxon>Actinomycetes</taxon>
        <taxon>Actinomycetales</taxon>
        <taxon>Actinomycetaceae</taxon>
        <taxon>Scrofimicrobium</taxon>
    </lineage>
</organism>
<dbReference type="InterPro" id="IPR014710">
    <property type="entry name" value="RmlC-like_jellyroll"/>
</dbReference>
<evidence type="ECO:0000256" key="6">
    <source>
        <dbReference type="ARBA" id="ARBA00023149"/>
    </source>
</evidence>
<evidence type="ECO:0000259" key="12">
    <source>
        <dbReference type="PROSITE" id="PS50042"/>
    </source>
</evidence>
<sequence>MSIDDQFISRVPLFAGLNEEQYQALAARTGTVSLRRGEVLFEEGERGDRLFIVTEGKVKLGHTSEDGRESLLAILGPGEMIGELTLFDPGPRSTTATAVSPVSMLVLEHRDLMEILDVNPELAKHMLRALAQRLRRTNESLSDLVFSDVPGRVAKALLDLSDRFGTVTDNGVHVPHDLTQEELAQLVGASRETVNKSLADFVSRGWIRLEGRAVTLLDVDRLSRRAR</sequence>
<evidence type="ECO:0000256" key="10">
    <source>
        <dbReference type="ARBA" id="ARBA00033082"/>
    </source>
</evidence>
<evidence type="ECO:0000256" key="1">
    <source>
        <dbReference type="ARBA" id="ARBA00022491"/>
    </source>
</evidence>
<evidence type="ECO:0000313" key="14">
    <source>
        <dbReference type="EMBL" id="XBW08118.1"/>
    </source>
</evidence>
<feature type="domain" description="Cyclic nucleotide-binding" evidence="12">
    <location>
        <begin position="13"/>
        <end position="133"/>
    </location>
</feature>
<evidence type="ECO:0000256" key="4">
    <source>
        <dbReference type="ARBA" id="ARBA00023015"/>
    </source>
</evidence>
<dbReference type="InterPro" id="IPR050397">
    <property type="entry name" value="Env_Response_Regulators"/>
</dbReference>
<dbReference type="KEGG" id="sapp:SAC06_00740"/>
<keyword evidence="6" id="KW-0114">cAMP</keyword>
<dbReference type="EMBL" id="CP138335">
    <property type="protein sequence ID" value="XBW08118.1"/>
    <property type="molecule type" value="Genomic_DNA"/>
</dbReference>
<dbReference type="GO" id="GO:0045892">
    <property type="term" value="P:negative regulation of DNA-templated transcription"/>
    <property type="evidence" value="ECO:0007669"/>
    <property type="project" value="UniProtKB-ARBA"/>
</dbReference>
<dbReference type="AlphaFoldDB" id="A0AAU7V787"/>
<dbReference type="SMART" id="SM00419">
    <property type="entry name" value="HTH_CRP"/>
    <property type="match status" value="1"/>
</dbReference>
<reference evidence="14" key="1">
    <citation type="submission" date="2023-11" db="EMBL/GenBank/DDBJ databases">
        <title>Scrofimicrobium hongkongense sp. nov., isolated from a patient with peritonitis.</title>
        <authorList>
            <person name="Lao H.Y."/>
            <person name="Wong A.Y.P."/>
            <person name="Ng T.L."/>
            <person name="Wong R.Y.L."/>
            <person name="Yau M.C.Y."/>
            <person name="Lam J.Y.W."/>
            <person name="Siu G.K.H."/>
        </authorList>
    </citation>
    <scope>NUCLEOTIDE SEQUENCE</scope>
    <source>
        <strain evidence="14">R131</strain>
    </source>
</reference>
<evidence type="ECO:0000256" key="3">
    <source>
        <dbReference type="ARBA" id="ARBA00022741"/>
    </source>
</evidence>
<keyword evidence="7" id="KW-0010">Activator</keyword>
<name>A0AAU7V787_9ACTO</name>
<keyword evidence="1" id="KW-0678">Repressor</keyword>
<keyword evidence="3" id="KW-0547">Nucleotide-binding</keyword>
<keyword evidence="8" id="KW-0804">Transcription</keyword>
<dbReference type="CDD" id="cd00038">
    <property type="entry name" value="CAP_ED"/>
    <property type="match status" value="1"/>
</dbReference>
<evidence type="ECO:0000256" key="5">
    <source>
        <dbReference type="ARBA" id="ARBA00023125"/>
    </source>
</evidence>
<evidence type="ECO:0000256" key="7">
    <source>
        <dbReference type="ARBA" id="ARBA00023159"/>
    </source>
</evidence>
<dbReference type="InterPro" id="IPR000595">
    <property type="entry name" value="cNMP-bd_dom"/>
</dbReference>
<dbReference type="Pfam" id="PF00027">
    <property type="entry name" value="cNMP_binding"/>
    <property type="match status" value="1"/>
</dbReference>
<dbReference type="InterPro" id="IPR036390">
    <property type="entry name" value="WH_DNA-bd_sf"/>
</dbReference>
<dbReference type="FunFam" id="2.60.120.10:FF:000003">
    <property type="entry name" value="Crp/Fnr family transcriptional regulator"/>
    <property type="match status" value="1"/>
</dbReference>
<dbReference type="GO" id="GO:0030552">
    <property type="term" value="F:cAMP binding"/>
    <property type="evidence" value="ECO:0007669"/>
    <property type="project" value="UniProtKB-KW"/>
</dbReference>
<dbReference type="SUPFAM" id="SSF51206">
    <property type="entry name" value="cAMP-binding domain-like"/>
    <property type="match status" value="1"/>
</dbReference>
<protein>
    <recommendedName>
        <fullName evidence="11">CRP-like cAMP-activated global transcriptional regulator</fullName>
    </recommendedName>
    <alternativeName>
        <fullName evidence="10">cAMP receptor protein</fullName>
    </alternativeName>
    <alternativeName>
        <fullName evidence="9">cAMP regulatory protein</fullName>
    </alternativeName>
</protein>
<accession>A0AAU7V787</accession>
<dbReference type="PROSITE" id="PS51063">
    <property type="entry name" value="HTH_CRP_2"/>
    <property type="match status" value="1"/>
</dbReference>
<dbReference type="GO" id="GO:0045893">
    <property type="term" value="P:positive regulation of DNA-templated transcription"/>
    <property type="evidence" value="ECO:0007669"/>
    <property type="project" value="UniProtKB-ARBA"/>
</dbReference>
<dbReference type="GO" id="GO:0003700">
    <property type="term" value="F:DNA-binding transcription factor activity"/>
    <property type="evidence" value="ECO:0007669"/>
    <property type="project" value="UniProtKB-ARBA"/>
</dbReference>
<dbReference type="SMART" id="SM00100">
    <property type="entry name" value="cNMP"/>
    <property type="match status" value="1"/>
</dbReference>
<dbReference type="GO" id="GO:0003677">
    <property type="term" value="F:DNA binding"/>
    <property type="evidence" value="ECO:0007669"/>
    <property type="project" value="UniProtKB-KW"/>
</dbReference>
<dbReference type="PANTHER" id="PTHR24567">
    <property type="entry name" value="CRP FAMILY TRANSCRIPTIONAL REGULATORY PROTEIN"/>
    <property type="match status" value="1"/>
</dbReference>
<dbReference type="InterPro" id="IPR036388">
    <property type="entry name" value="WH-like_DNA-bd_sf"/>
</dbReference>
<proteinExistence type="predicted"/>
<dbReference type="SUPFAM" id="SSF46785">
    <property type="entry name" value="Winged helix' DNA-binding domain"/>
    <property type="match status" value="1"/>
</dbReference>
<evidence type="ECO:0000256" key="8">
    <source>
        <dbReference type="ARBA" id="ARBA00023163"/>
    </source>
</evidence>
<dbReference type="Gene3D" id="2.60.120.10">
    <property type="entry name" value="Jelly Rolls"/>
    <property type="match status" value="1"/>
</dbReference>
<evidence type="ECO:0000256" key="11">
    <source>
        <dbReference type="ARBA" id="ARBA00068047"/>
    </source>
</evidence>
<dbReference type="Gene3D" id="1.10.10.10">
    <property type="entry name" value="Winged helix-like DNA-binding domain superfamily/Winged helix DNA-binding domain"/>
    <property type="match status" value="1"/>
</dbReference>
<dbReference type="FunFam" id="1.10.10.10:FF:000019">
    <property type="entry name" value="Crp/Fnr family transcriptional regulator"/>
    <property type="match status" value="1"/>
</dbReference>
<evidence type="ECO:0000256" key="2">
    <source>
        <dbReference type="ARBA" id="ARBA00022566"/>
    </source>
</evidence>
<keyword evidence="5" id="KW-0238">DNA-binding</keyword>
<gene>
    <name evidence="14" type="ORF">SAC06_00740</name>
</gene>
<dbReference type="PROSITE" id="PS50042">
    <property type="entry name" value="CNMP_BINDING_3"/>
    <property type="match status" value="1"/>
</dbReference>
<keyword evidence="4" id="KW-0805">Transcription regulation</keyword>
<dbReference type="InterPro" id="IPR018490">
    <property type="entry name" value="cNMP-bd_dom_sf"/>
</dbReference>
<evidence type="ECO:0000256" key="9">
    <source>
        <dbReference type="ARBA" id="ARBA00029868"/>
    </source>
</evidence>
<dbReference type="InterPro" id="IPR012318">
    <property type="entry name" value="HTH_CRP"/>
</dbReference>